<evidence type="ECO:0000313" key="7">
    <source>
        <dbReference type="EMBL" id="KAI6657864.1"/>
    </source>
</evidence>
<proteinExistence type="predicted"/>
<evidence type="ECO:0000256" key="4">
    <source>
        <dbReference type="ARBA" id="ARBA00022833"/>
    </source>
</evidence>
<organism evidence="7 8">
    <name type="scientific">Oopsacas minuta</name>
    <dbReference type="NCBI Taxonomy" id="111878"/>
    <lineage>
        <taxon>Eukaryota</taxon>
        <taxon>Metazoa</taxon>
        <taxon>Porifera</taxon>
        <taxon>Hexactinellida</taxon>
        <taxon>Hexasterophora</taxon>
        <taxon>Lyssacinosida</taxon>
        <taxon>Leucopsacidae</taxon>
        <taxon>Oopsacas</taxon>
    </lineage>
</organism>
<evidence type="ECO:0000259" key="6">
    <source>
        <dbReference type="Pfam" id="PF05699"/>
    </source>
</evidence>
<keyword evidence="4" id="KW-0862">Zinc</keyword>
<comment type="subcellular location">
    <subcellularLocation>
        <location evidence="1">Nucleus</location>
    </subcellularLocation>
</comment>
<dbReference type="SUPFAM" id="SSF53098">
    <property type="entry name" value="Ribonuclease H-like"/>
    <property type="match status" value="1"/>
</dbReference>
<dbReference type="InterPro" id="IPR008906">
    <property type="entry name" value="HATC_C_dom"/>
</dbReference>
<dbReference type="PANTHER" id="PTHR46481">
    <property type="entry name" value="ZINC FINGER BED DOMAIN-CONTAINING PROTEIN 4"/>
    <property type="match status" value="1"/>
</dbReference>
<dbReference type="AlphaFoldDB" id="A0AAV7KB68"/>
<reference evidence="7 8" key="1">
    <citation type="journal article" date="2023" name="BMC Biol.">
        <title>The compact genome of the sponge Oopsacas minuta (Hexactinellida) is lacking key metazoan core genes.</title>
        <authorList>
            <person name="Santini S."/>
            <person name="Schenkelaars Q."/>
            <person name="Jourda C."/>
            <person name="Duchesne M."/>
            <person name="Belahbib H."/>
            <person name="Rocher C."/>
            <person name="Selva M."/>
            <person name="Riesgo A."/>
            <person name="Vervoort M."/>
            <person name="Leys S.P."/>
            <person name="Kodjabachian L."/>
            <person name="Le Bivic A."/>
            <person name="Borchiellini C."/>
            <person name="Claverie J.M."/>
            <person name="Renard E."/>
        </authorList>
    </citation>
    <scope>NUCLEOTIDE SEQUENCE [LARGE SCALE GENOMIC DNA]</scope>
    <source>
        <strain evidence="7">SPO-2</strain>
    </source>
</reference>
<keyword evidence="5" id="KW-0539">Nucleus</keyword>
<evidence type="ECO:0000256" key="5">
    <source>
        <dbReference type="ARBA" id="ARBA00023242"/>
    </source>
</evidence>
<evidence type="ECO:0000256" key="2">
    <source>
        <dbReference type="ARBA" id="ARBA00022723"/>
    </source>
</evidence>
<evidence type="ECO:0000256" key="3">
    <source>
        <dbReference type="ARBA" id="ARBA00022771"/>
    </source>
</evidence>
<protein>
    <recommendedName>
        <fullName evidence="6">HAT C-terminal dimerisation domain-containing protein</fullName>
    </recommendedName>
</protein>
<keyword evidence="3" id="KW-0863">Zinc-finger</keyword>
<gene>
    <name evidence="7" type="ORF">LOD99_606</name>
</gene>
<evidence type="ECO:0000256" key="1">
    <source>
        <dbReference type="ARBA" id="ARBA00004123"/>
    </source>
</evidence>
<sequence length="383" mass="43804">MLRTGLQLVIQDVIYQKQLSETEEIYSSTSETDEDEDEDMEMFDDFNDDGFIVSESMDPQNALALNFDISKIVTKVRRIVKIFKRSPLKNETLQTYVKEIYPNGLNVVLDCKTRWSSLVNMLERIIQIKLPIHKALLDFGEHICLSDQEIAAISSIVEALNPIKIALEALCRRDTNLITAEATIKFLLEDIQKSNTHYHAQILEALSQRMVQERYTEVSAILQYLHNPSARLVKKTVVNTFCADLLSRTRRKGIEDEEHVNEEVSMVPYSPNTAESISDLDDISLAKRLQLAIDASMKKPEDIQVQHSLFNILKYELTIGEQTGKRGYHLEKVYQMLLTIPATSVEAERAFSCSAYLCNKFRTRLSDSTLDTLAFIRANKKKN</sequence>
<comment type="caution">
    <text evidence="7">The sequence shown here is derived from an EMBL/GenBank/DDBJ whole genome shotgun (WGS) entry which is preliminary data.</text>
</comment>
<dbReference type="GO" id="GO:0008270">
    <property type="term" value="F:zinc ion binding"/>
    <property type="evidence" value="ECO:0007669"/>
    <property type="project" value="UniProtKB-KW"/>
</dbReference>
<evidence type="ECO:0000313" key="8">
    <source>
        <dbReference type="Proteomes" id="UP001165289"/>
    </source>
</evidence>
<dbReference type="InterPro" id="IPR052035">
    <property type="entry name" value="ZnF_BED_domain_contain"/>
</dbReference>
<dbReference type="EMBL" id="JAKMXF010000111">
    <property type="protein sequence ID" value="KAI6657864.1"/>
    <property type="molecule type" value="Genomic_DNA"/>
</dbReference>
<feature type="domain" description="HAT C-terminal dimerisation" evidence="6">
    <location>
        <begin position="308"/>
        <end position="378"/>
    </location>
</feature>
<dbReference type="PANTHER" id="PTHR46481:SF10">
    <property type="entry name" value="ZINC FINGER BED DOMAIN-CONTAINING PROTEIN 39"/>
    <property type="match status" value="1"/>
</dbReference>
<accession>A0AAV7KB68</accession>
<dbReference type="InterPro" id="IPR012337">
    <property type="entry name" value="RNaseH-like_sf"/>
</dbReference>
<dbReference type="Pfam" id="PF05699">
    <property type="entry name" value="Dimer_Tnp_hAT"/>
    <property type="match status" value="1"/>
</dbReference>
<dbReference type="GO" id="GO:0005634">
    <property type="term" value="C:nucleus"/>
    <property type="evidence" value="ECO:0007669"/>
    <property type="project" value="UniProtKB-SubCell"/>
</dbReference>
<dbReference type="Proteomes" id="UP001165289">
    <property type="component" value="Unassembled WGS sequence"/>
</dbReference>
<keyword evidence="8" id="KW-1185">Reference proteome</keyword>
<name>A0AAV7KB68_9METZ</name>
<keyword evidence="2" id="KW-0479">Metal-binding</keyword>
<dbReference type="GO" id="GO:0046983">
    <property type="term" value="F:protein dimerization activity"/>
    <property type="evidence" value="ECO:0007669"/>
    <property type="project" value="InterPro"/>
</dbReference>